<organism evidence="3 4">
    <name type="scientific">Micromonospora pisi</name>
    <dbReference type="NCBI Taxonomy" id="589240"/>
    <lineage>
        <taxon>Bacteria</taxon>
        <taxon>Bacillati</taxon>
        <taxon>Actinomycetota</taxon>
        <taxon>Actinomycetes</taxon>
        <taxon>Micromonosporales</taxon>
        <taxon>Micromonosporaceae</taxon>
        <taxon>Micromonospora</taxon>
    </lineage>
</organism>
<dbReference type="Pfam" id="PF12706">
    <property type="entry name" value="Lactamase_B_2"/>
    <property type="match status" value="1"/>
</dbReference>
<evidence type="ECO:0000313" key="3">
    <source>
        <dbReference type="EMBL" id="RKR86547.1"/>
    </source>
</evidence>
<dbReference type="OrthoDB" id="3204284at2"/>
<sequence length="323" mass="34736">MQATEEAWITRDPRRVAAAYTPGSTWRSRSTLLTGRDEIDAFLADKWEHDLDHAFRKQLPGVPQEPETKEKDMNNLTVRSIGGPTAVLDYAGSRIVLDPTFDQPGTYQNGPVTATKLTGPSVPPGDLDQVDVVLVSHEHHIDNLDTSGREYARRARRVFTTTAGAQNLGPHSTGLRPFEHAEVGDIRITAVPALHGTPEIGVVNGPVVGFVLEADDWPTVYISGDNASLDIVAVVAEHFPATEIAILNLGAARIPVRGNGLLTLNAEMAARAAALLGARAVVPMHQDGWGHYTQDADDVVRAFEEAGLTNVLVDVRPGDSASL</sequence>
<dbReference type="Pfam" id="PF07080">
    <property type="entry name" value="DUF1348"/>
    <property type="match status" value="1"/>
</dbReference>
<evidence type="ECO:0000259" key="2">
    <source>
        <dbReference type="Pfam" id="PF12706"/>
    </source>
</evidence>
<dbReference type="PANTHER" id="PTHR43546">
    <property type="entry name" value="UPF0173 METAL-DEPENDENT HYDROLASE MJ1163-RELATED"/>
    <property type="match status" value="1"/>
</dbReference>
<dbReference type="GO" id="GO:0016787">
    <property type="term" value="F:hydrolase activity"/>
    <property type="evidence" value="ECO:0007669"/>
    <property type="project" value="UniProtKB-KW"/>
</dbReference>
<dbReference type="Gene3D" id="3.60.15.10">
    <property type="entry name" value="Ribonuclease Z/Hydroxyacylglutathione hydrolase-like"/>
    <property type="match status" value="1"/>
</dbReference>
<comment type="caution">
    <text evidence="3">The sequence shown here is derived from an EMBL/GenBank/DDBJ whole genome shotgun (WGS) entry which is preliminary data.</text>
</comment>
<dbReference type="EMBL" id="RBKT01000001">
    <property type="protein sequence ID" value="RKR86547.1"/>
    <property type="molecule type" value="Genomic_DNA"/>
</dbReference>
<evidence type="ECO:0000256" key="1">
    <source>
        <dbReference type="ARBA" id="ARBA00022801"/>
    </source>
</evidence>
<dbReference type="InterPro" id="IPR032710">
    <property type="entry name" value="NTF2-like_dom_sf"/>
</dbReference>
<dbReference type="Gene3D" id="3.10.450.50">
    <property type="match status" value="1"/>
</dbReference>
<protein>
    <submittedName>
        <fullName evidence="3">L-ascorbate metabolism protein UlaG (Beta-lactamase superfamily)</fullName>
    </submittedName>
</protein>
<keyword evidence="4" id="KW-1185">Reference proteome</keyword>
<dbReference type="InterPro" id="IPR036866">
    <property type="entry name" value="RibonucZ/Hydroxyglut_hydro"/>
</dbReference>
<evidence type="ECO:0000313" key="4">
    <source>
        <dbReference type="Proteomes" id="UP000277671"/>
    </source>
</evidence>
<dbReference type="AlphaFoldDB" id="A0A495JCA7"/>
<feature type="domain" description="Metallo-beta-lactamase" evidence="2">
    <location>
        <begin position="94"/>
        <end position="285"/>
    </location>
</feature>
<dbReference type="InterPro" id="IPR050114">
    <property type="entry name" value="UPF0173_UPF0282_UlaG_hydrolase"/>
</dbReference>
<dbReference type="InterPro" id="IPR009783">
    <property type="entry name" value="DUF1348"/>
</dbReference>
<proteinExistence type="predicted"/>
<accession>A0A495JCA7</accession>
<dbReference type="RefSeq" id="WP_121154634.1">
    <property type="nucleotide sequence ID" value="NZ_RBKT01000001.1"/>
</dbReference>
<dbReference type="InterPro" id="IPR001279">
    <property type="entry name" value="Metallo-B-lactamas"/>
</dbReference>
<gene>
    <name evidence="3" type="ORF">BDK92_0778</name>
</gene>
<dbReference type="SUPFAM" id="SSF56281">
    <property type="entry name" value="Metallo-hydrolase/oxidoreductase"/>
    <property type="match status" value="1"/>
</dbReference>
<dbReference type="Proteomes" id="UP000277671">
    <property type="component" value="Unassembled WGS sequence"/>
</dbReference>
<dbReference type="SUPFAM" id="SSF54427">
    <property type="entry name" value="NTF2-like"/>
    <property type="match status" value="1"/>
</dbReference>
<dbReference type="PANTHER" id="PTHR43546:SF9">
    <property type="entry name" value="L-ASCORBATE-6-PHOSPHATE LACTONASE ULAG-RELATED"/>
    <property type="match status" value="1"/>
</dbReference>
<name>A0A495JCA7_9ACTN</name>
<keyword evidence="1" id="KW-0378">Hydrolase</keyword>
<reference evidence="3 4" key="1">
    <citation type="submission" date="2018-10" db="EMBL/GenBank/DDBJ databases">
        <title>Sequencing the genomes of 1000 actinobacteria strains.</title>
        <authorList>
            <person name="Klenk H.-P."/>
        </authorList>
    </citation>
    <scope>NUCLEOTIDE SEQUENCE [LARGE SCALE GENOMIC DNA]</scope>
    <source>
        <strain evidence="3 4">DSM 45175</strain>
    </source>
</reference>